<dbReference type="EMBL" id="QFQD01000076">
    <property type="protein sequence ID" value="PZQ79861.1"/>
    <property type="molecule type" value="Genomic_DNA"/>
</dbReference>
<accession>A0A2W5QMM4</accession>
<dbReference type="InterPro" id="IPR022060">
    <property type="entry name" value="DUF3616"/>
</dbReference>
<name>A0A2W5QMM4_ANCNO</name>
<organism evidence="2 3">
    <name type="scientific">Ancylobacter novellus</name>
    <name type="common">Thiobacillus novellus</name>
    <dbReference type="NCBI Taxonomy" id="921"/>
    <lineage>
        <taxon>Bacteria</taxon>
        <taxon>Pseudomonadati</taxon>
        <taxon>Pseudomonadota</taxon>
        <taxon>Alphaproteobacteria</taxon>
        <taxon>Hyphomicrobiales</taxon>
        <taxon>Xanthobacteraceae</taxon>
        <taxon>Ancylobacter</taxon>
    </lineage>
</organism>
<reference evidence="2 3" key="1">
    <citation type="submission" date="2017-08" db="EMBL/GenBank/DDBJ databases">
        <title>Infants hospitalized years apart are colonized by the same room-sourced microbial strains.</title>
        <authorList>
            <person name="Brooks B."/>
            <person name="Olm M.R."/>
            <person name="Firek B.A."/>
            <person name="Baker R."/>
            <person name="Thomas B.C."/>
            <person name="Morowitz M.J."/>
            <person name="Banfield J.F."/>
        </authorList>
    </citation>
    <scope>NUCLEOTIDE SEQUENCE [LARGE SCALE GENOMIC DNA]</scope>
    <source>
        <strain evidence="2">S2_005_001_R2_27</strain>
    </source>
</reference>
<evidence type="ECO:0000313" key="3">
    <source>
        <dbReference type="Proteomes" id="UP000248887"/>
    </source>
</evidence>
<gene>
    <name evidence="2" type="ORF">DI549_18740</name>
</gene>
<sequence>MAAVRASRNCGFLLWIGLLFVGLLGVLPGALAQEPAWTFKGEIFGELKRDRPVGSLDGKDYKKASRLCMIVDDEAQGAQIIMLDEHGGRAGSFIPLVSDVFRRPDGRNKAIDFDGEAVAYAGGAFYVAGSHGRPRHEAKKPGADPAEQDAKAQVSRRLFRVLLPTEGADADGKLTGKPELAETGRLNDAIAAHPEISDSRDAPLAEQGLSLEGIAVRDGRLYAGLRAPVSKGTAWMLSVPLDALFGDKPLTSDLVGLKLGPDSKGNPRGIRDLAPFRDGFLIIAGPAVDPPDDAVADGDYTLFYSAGDRLEKLVDLPGYGTKVKPEAVLPLAEAGGMVEALLLFDGPEEGAGRTVTFKAP</sequence>
<dbReference type="Proteomes" id="UP000248887">
    <property type="component" value="Unassembled WGS sequence"/>
</dbReference>
<feature type="domain" description="DUF3616" evidence="1">
    <location>
        <begin position="96"/>
        <end position="349"/>
    </location>
</feature>
<proteinExistence type="predicted"/>
<protein>
    <recommendedName>
        <fullName evidence="1">DUF3616 domain-containing protein</fullName>
    </recommendedName>
</protein>
<dbReference type="AlphaFoldDB" id="A0A2W5QMM4"/>
<evidence type="ECO:0000313" key="2">
    <source>
        <dbReference type="EMBL" id="PZQ79861.1"/>
    </source>
</evidence>
<evidence type="ECO:0000259" key="1">
    <source>
        <dbReference type="Pfam" id="PF12275"/>
    </source>
</evidence>
<comment type="caution">
    <text evidence="2">The sequence shown here is derived from an EMBL/GenBank/DDBJ whole genome shotgun (WGS) entry which is preliminary data.</text>
</comment>
<dbReference type="Pfam" id="PF12275">
    <property type="entry name" value="DUF3616"/>
    <property type="match status" value="1"/>
</dbReference>